<dbReference type="PANTHER" id="PTHR30055">
    <property type="entry name" value="HTH-TYPE TRANSCRIPTIONAL REGULATOR RUTR"/>
    <property type="match status" value="1"/>
</dbReference>
<proteinExistence type="predicted"/>
<dbReference type="PROSITE" id="PS50977">
    <property type="entry name" value="HTH_TETR_2"/>
    <property type="match status" value="1"/>
</dbReference>
<evidence type="ECO:0000256" key="3">
    <source>
        <dbReference type="ARBA" id="ARBA00023163"/>
    </source>
</evidence>
<protein>
    <submittedName>
        <fullName evidence="7">TetR/AcrR family transcriptional regulator</fullName>
    </submittedName>
</protein>
<evidence type="ECO:0000256" key="2">
    <source>
        <dbReference type="ARBA" id="ARBA00023125"/>
    </source>
</evidence>
<accession>A0A7D6ZIV0</accession>
<evidence type="ECO:0000313" key="7">
    <source>
        <dbReference type="EMBL" id="QLY28823.1"/>
    </source>
</evidence>
<evidence type="ECO:0000256" key="5">
    <source>
        <dbReference type="SAM" id="MobiDB-lite"/>
    </source>
</evidence>
<dbReference type="SUPFAM" id="SSF48498">
    <property type="entry name" value="Tetracyclin repressor-like, C-terminal domain"/>
    <property type="match status" value="1"/>
</dbReference>
<dbReference type="InterPro" id="IPR050109">
    <property type="entry name" value="HTH-type_TetR-like_transc_reg"/>
</dbReference>
<dbReference type="RefSeq" id="WP_181580029.1">
    <property type="nucleotide sequence ID" value="NZ_CP059399.1"/>
</dbReference>
<feature type="DNA-binding region" description="H-T-H motif" evidence="4">
    <location>
        <begin position="30"/>
        <end position="49"/>
    </location>
</feature>
<dbReference type="KEGG" id="nhu:H0264_26300"/>
<dbReference type="GO" id="GO:0000976">
    <property type="term" value="F:transcription cis-regulatory region binding"/>
    <property type="evidence" value="ECO:0007669"/>
    <property type="project" value="TreeGrafter"/>
</dbReference>
<keyword evidence="3" id="KW-0804">Transcription</keyword>
<dbReference type="PANTHER" id="PTHR30055:SF234">
    <property type="entry name" value="HTH-TYPE TRANSCRIPTIONAL REGULATOR BETI"/>
    <property type="match status" value="1"/>
</dbReference>
<organism evidence="7 8">
    <name type="scientific">Nocardia huaxiensis</name>
    <dbReference type="NCBI Taxonomy" id="2755382"/>
    <lineage>
        <taxon>Bacteria</taxon>
        <taxon>Bacillati</taxon>
        <taxon>Actinomycetota</taxon>
        <taxon>Actinomycetes</taxon>
        <taxon>Mycobacteriales</taxon>
        <taxon>Nocardiaceae</taxon>
        <taxon>Nocardia</taxon>
    </lineage>
</organism>
<dbReference type="InterPro" id="IPR009057">
    <property type="entry name" value="Homeodomain-like_sf"/>
</dbReference>
<name>A0A7D6ZIV0_9NOCA</name>
<keyword evidence="8" id="KW-1185">Reference proteome</keyword>
<dbReference type="GO" id="GO:0003700">
    <property type="term" value="F:DNA-binding transcription factor activity"/>
    <property type="evidence" value="ECO:0007669"/>
    <property type="project" value="TreeGrafter"/>
</dbReference>
<reference evidence="7 8" key="1">
    <citation type="submission" date="2020-07" db="EMBL/GenBank/DDBJ databases">
        <authorList>
            <person name="Zhuang K."/>
            <person name="Ran Y."/>
        </authorList>
    </citation>
    <scope>NUCLEOTIDE SEQUENCE [LARGE SCALE GENOMIC DNA]</scope>
    <source>
        <strain evidence="7 8">WCH-YHL-001</strain>
    </source>
</reference>
<feature type="region of interest" description="Disordered" evidence="5">
    <location>
        <begin position="201"/>
        <end position="224"/>
    </location>
</feature>
<dbReference type="SUPFAM" id="SSF46689">
    <property type="entry name" value="Homeodomain-like"/>
    <property type="match status" value="1"/>
</dbReference>
<dbReference type="Proteomes" id="UP000515512">
    <property type="component" value="Chromosome"/>
</dbReference>
<dbReference type="Pfam" id="PF00440">
    <property type="entry name" value="TetR_N"/>
    <property type="match status" value="1"/>
</dbReference>
<keyword evidence="1" id="KW-0805">Transcription regulation</keyword>
<evidence type="ECO:0000259" key="6">
    <source>
        <dbReference type="PROSITE" id="PS50977"/>
    </source>
</evidence>
<feature type="domain" description="HTH tetR-type" evidence="6">
    <location>
        <begin position="7"/>
        <end position="67"/>
    </location>
</feature>
<dbReference type="AlphaFoldDB" id="A0A7D6ZIV0"/>
<dbReference type="EMBL" id="CP059399">
    <property type="protein sequence ID" value="QLY28823.1"/>
    <property type="molecule type" value="Genomic_DNA"/>
</dbReference>
<evidence type="ECO:0000256" key="1">
    <source>
        <dbReference type="ARBA" id="ARBA00023015"/>
    </source>
</evidence>
<gene>
    <name evidence="7" type="ORF">H0264_26300</name>
</gene>
<keyword evidence="2 4" id="KW-0238">DNA-binding</keyword>
<dbReference type="Gene3D" id="1.10.357.10">
    <property type="entry name" value="Tetracycline Repressor, domain 2"/>
    <property type="match status" value="1"/>
</dbReference>
<dbReference type="InterPro" id="IPR001647">
    <property type="entry name" value="HTH_TetR"/>
</dbReference>
<evidence type="ECO:0000313" key="8">
    <source>
        <dbReference type="Proteomes" id="UP000515512"/>
    </source>
</evidence>
<evidence type="ECO:0000256" key="4">
    <source>
        <dbReference type="PROSITE-ProRule" id="PRU00335"/>
    </source>
</evidence>
<sequence length="224" mass="24386">MARIPTAERRADLVAAAVRMIAARGVDGATTRSIAQEAGAPLATLHYCFATKELLFAAVFEHVAAQYRDVLTRNDVHGDVPTSARALLRGVMEWYLANPDLGAAIIELISWARRQSDKQAEMVYSEAYTTMRRIIDSAATASGEVIAPDTVEALIYMVSALSDGFALNWLVFTDDAAARRQIELTLGALDAWMAVNLGAEPGAQRPQPAPEEAPRPLMSWVNMR</sequence>
<dbReference type="InterPro" id="IPR036271">
    <property type="entry name" value="Tet_transcr_reg_TetR-rel_C_sf"/>
</dbReference>